<dbReference type="OrthoDB" id="419711at2759"/>
<dbReference type="Proteomes" id="UP000652761">
    <property type="component" value="Unassembled WGS sequence"/>
</dbReference>
<proteinExistence type="predicted"/>
<protein>
    <recommendedName>
        <fullName evidence="4">Transmembrane protein</fullName>
    </recommendedName>
</protein>
<keyword evidence="1" id="KW-0472">Membrane</keyword>
<evidence type="ECO:0008006" key="4">
    <source>
        <dbReference type="Google" id="ProtNLM"/>
    </source>
</evidence>
<feature type="transmembrane region" description="Helical" evidence="1">
    <location>
        <begin position="88"/>
        <end position="111"/>
    </location>
</feature>
<dbReference type="GO" id="GO:0016020">
    <property type="term" value="C:membrane"/>
    <property type="evidence" value="ECO:0007669"/>
    <property type="project" value="TreeGrafter"/>
</dbReference>
<comment type="caution">
    <text evidence="2">The sequence shown here is derived from an EMBL/GenBank/DDBJ whole genome shotgun (WGS) entry which is preliminary data.</text>
</comment>
<organism evidence="2 3">
    <name type="scientific">Colocasia esculenta</name>
    <name type="common">Wild taro</name>
    <name type="synonym">Arum esculentum</name>
    <dbReference type="NCBI Taxonomy" id="4460"/>
    <lineage>
        <taxon>Eukaryota</taxon>
        <taxon>Viridiplantae</taxon>
        <taxon>Streptophyta</taxon>
        <taxon>Embryophyta</taxon>
        <taxon>Tracheophyta</taxon>
        <taxon>Spermatophyta</taxon>
        <taxon>Magnoliopsida</taxon>
        <taxon>Liliopsida</taxon>
        <taxon>Araceae</taxon>
        <taxon>Aroideae</taxon>
        <taxon>Colocasieae</taxon>
        <taxon>Colocasia</taxon>
    </lineage>
</organism>
<sequence length="386" mass="44693">MHLSTGFSDLSWKPVMTARTNTLEYWLNWRFLVCAIEVFSSMLIATILIWKYEGFNAGEEGEEAQEEAAGTLYDDESWRPCLKEIHPAWLLAFRVTAFLVLTALLIINIAVQGGEMFYFYTQWTFTLVATYFGVGSLLSIYGCQKFRSKVDSNMLSQMRLETEQGTYVVPTSAESTNTADRMKTYGSQEEYYMRPVGGFWGYAFQIIYQTNAGAVVLTDCVFWLIIVPFLTMRDYSLNFVSTLANLTMESQDASDPFPLIFLSFEYFLLKRILICIVRQFMIGMHSVNAVFLLGDTALNSLRFPWYRISYFVLWTGVYVIFQWVIHACIPIWWPYPFLDMSSSYAPIWYLSVAVMHIPCYAIFMVITKLKHLLLSRCFPQSYVCLR</sequence>
<reference evidence="2" key="1">
    <citation type="submission" date="2017-07" db="EMBL/GenBank/DDBJ databases">
        <title>Taro Niue Genome Assembly and Annotation.</title>
        <authorList>
            <person name="Atibalentja N."/>
            <person name="Keating K."/>
            <person name="Fields C.J."/>
        </authorList>
    </citation>
    <scope>NUCLEOTIDE SEQUENCE</scope>
    <source>
        <strain evidence="2">Niue_2</strain>
        <tissue evidence="2">Leaf</tissue>
    </source>
</reference>
<dbReference type="PANTHER" id="PTHR12242:SF22">
    <property type="entry name" value="OS02G0130600 PROTEIN"/>
    <property type="match status" value="1"/>
</dbReference>
<evidence type="ECO:0000256" key="1">
    <source>
        <dbReference type="SAM" id="Phobius"/>
    </source>
</evidence>
<feature type="transmembrane region" description="Helical" evidence="1">
    <location>
        <begin position="214"/>
        <end position="232"/>
    </location>
</feature>
<feature type="transmembrane region" description="Helical" evidence="1">
    <location>
        <begin position="311"/>
        <end position="335"/>
    </location>
</feature>
<dbReference type="PANTHER" id="PTHR12242">
    <property type="entry name" value="OS02G0130600 PROTEIN-RELATED"/>
    <property type="match status" value="1"/>
</dbReference>
<dbReference type="AlphaFoldDB" id="A0A843X3L8"/>
<feature type="transmembrane region" description="Helical" evidence="1">
    <location>
        <begin position="117"/>
        <end position="141"/>
    </location>
</feature>
<evidence type="ECO:0000313" key="2">
    <source>
        <dbReference type="EMBL" id="MQM13121.1"/>
    </source>
</evidence>
<feature type="transmembrane region" description="Helical" evidence="1">
    <location>
        <begin position="29"/>
        <end position="50"/>
    </location>
</feature>
<dbReference type="EMBL" id="NMUH01005570">
    <property type="protein sequence ID" value="MQM13121.1"/>
    <property type="molecule type" value="Genomic_DNA"/>
</dbReference>
<evidence type="ECO:0000313" key="3">
    <source>
        <dbReference type="Proteomes" id="UP000652761"/>
    </source>
</evidence>
<feature type="transmembrane region" description="Helical" evidence="1">
    <location>
        <begin position="347"/>
        <end position="366"/>
    </location>
</feature>
<name>A0A843X3L8_COLES</name>
<keyword evidence="1" id="KW-0812">Transmembrane</keyword>
<gene>
    <name evidence="2" type="ORF">Taro_046043</name>
</gene>
<keyword evidence="3" id="KW-1185">Reference proteome</keyword>
<keyword evidence="1" id="KW-1133">Transmembrane helix</keyword>
<accession>A0A843X3L8</accession>